<evidence type="ECO:0000259" key="1">
    <source>
        <dbReference type="Pfam" id="PF01301"/>
    </source>
</evidence>
<dbReference type="Pfam" id="PF18120">
    <property type="entry name" value="DUF5597"/>
    <property type="match status" value="1"/>
</dbReference>
<dbReference type="AlphaFoldDB" id="Q5B9H6"/>
<protein>
    <submittedName>
        <fullName evidence="3">Beta-galactosidase, putative (AFU_orthologue AFUA_5G00670)</fullName>
    </submittedName>
</protein>
<proteinExistence type="predicted"/>
<dbReference type="CAZy" id="GH35">
    <property type="family name" value="Glycoside Hydrolase Family 35"/>
</dbReference>
<dbReference type="RefSeq" id="XP_660408.1">
    <property type="nucleotide sequence ID" value="XM_655316.1"/>
</dbReference>
<dbReference type="STRING" id="227321.Q5B9H6"/>
<reference evidence="4" key="2">
    <citation type="journal article" date="2009" name="Fungal Genet. Biol.">
        <title>The 2008 update of the Aspergillus nidulans genome annotation: a community effort.</title>
        <authorList>
            <person name="Wortman J.R."/>
            <person name="Gilsenan J.M."/>
            <person name="Joardar V."/>
            <person name="Deegan J."/>
            <person name="Clutterbuck J."/>
            <person name="Andersen M.R."/>
            <person name="Archer D."/>
            <person name="Bencina M."/>
            <person name="Braus G."/>
            <person name="Coutinho P."/>
            <person name="von Dohren H."/>
            <person name="Doonan J."/>
            <person name="Driessen A.J."/>
            <person name="Durek P."/>
            <person name="Espeso E."/>
            <person name="Fekete E."/>
            <person name="Flipphi M."/>
            <person name="Estrada C.G."/>
            <person name="Geysens S."/>
            <person name="Goldman G."/>
            <person name="de Groot P.W."/>
            <person name="Hansen K."/>
            <person name="Harris S.D."/>
            <person name="Heinekamp T."/>
            <person name="Helmstaedt K."/>
            <person name="Henrissat B."/>
            <person name="Hofmann G."/>
            <person name="Homan T."/>
            <person name="Horio T."/>
            <person name="Horiuchi H."/>
            <person name="James S."/>
            <person name="Jones M."/>
            <person name="Karaffa L."/>
            <person name="Karanyi Z."/>
            <person name="Kato M."/>
            <person name="Keller N."/>
            <person name="Kelly D.E."/>
            <person name="Kiel J.A."/>
            <person name="Kim J.M."/>
            <person name="van der Klei I.J."/>
            <person name="Klis F.M."/>
            <person name="Kovalchuk A."/>
            <person name="Krasevec N."/>
            <person name="Kubicek C.P."/>
            <person name="Liu B."/>
            <person name="Maccabe A."/>
            <person name="Meyer V."/>
            <person name="Mirabito P."/>
            <person name="Miskei M."/>
            <person name="Mos M."/>
            <person name="Mullins J."/>
            <person name="Nelson D.R."/>
            <person name="Nielsen J."/>
            <person name="Oakley B.R."/>
            <person name="Osmani S.A."/>
            <person name="Pakula T."/>
            <person name="Paszewski A."/>
            <person name="Paulsen I."/>
            <person name="Pilsyk S."/>
            <person name="Pocsi I."/>
            <person name="Punt P.J."/>
            <person name="Ram A.F."/>
            <person name="Ren Q."/>
            <person name="Robellet X."/>
            <person name="Robson G."/>
            <person name="Seiboth B."/>
            <person name="van Solingen P."/>
            <person name="Specht T."/>
            <person name="Sun J."/>
            <person name="Taheri-Talesh N."/>
            <person name="Takeshita N."/>
            <person name="Ussery D."/>
            <person name="vanKuyk P.A."/>
            <person name="Visser H."/>
            <person name="van de Vondervoort P.J."/>
            <person name="de Vries R.P."/>
            <person name="Walton J."/>
            <person name="Xiang X."/>
            <person name="Xiong Y."/>
            <person name="Zeng A.P."/>
            <person name="Brandt B.W."/>
            <person name="Cornell M.J."/>
            <person name="van den Hondel C.A."/>
            <person name="Visser J."/>
            <person name="Oliver S.G."/>
            <person name="Turner G."/>
        </authorList>
    </citation>
    <scope>GENOME REANNOTATION</scope>
    <source>
        <strain evidence="4">FGSC A4 / ATCC 38163 / CBS 112.46 / NRRL 194 / M139</strain>
    </source>
</reference>
<sequence>MSLPHLAQTPNGFQLVVKDKPVLLLPGELHNSSLSSARYMSTVWNYMKEQCINTLLGAVTWEMVEPVEGQFDFTELDSVITDARKHGLYLVLLWFGSYKNGVSTVQVWDADKGRKRTIEMISPFTEEGWKADARAFGKLMEHLKEFDSQHSTVVMVQVENETGLLGDSRDRSTVAERVFAKGFPPELLRHLSTSKSLHPRFIERFGNRLPPSGEINDGQTYAWESIFGPGTAADEAFMAHYISEYDYTVPTTNPLFIPEQRRDDHGARRVWLAYASYGALGTSPFGVDTEATKIGKEYRLLSQTAGYLLNSPPRQRMGFFFDELPETGSPKGKQKWTKVFGNIEVIIERAFVFGKPGPGGGMIIQLYDETSYRFLVVGRGFQVRFRGLDDTVTFTGILEAQEKEVDSETGELRTLRVLNGDETRSGEFLIMPNEDPDYGGFPIAVTIPAKTYIAEVEAYTICEKKI</sequence>
<dbReference type="Pfam" id="PF01301">
    <property type="entry name" value="Glyco_hydro_35"/>
    <property type="match status" value="1"/>
</dbReference>
<dbReference type="SUPFAM" id="SSF51445">
    <property type="entry name" value="(Trans)glycosidases"/>
    <property type="match status" value="1"/>
</dbReference>
<feature type="domain" description="DUF5597" evidence="2">
    <location>
        <begin position="295"/>
        <end position="429"/>
    </location>
</feature>
<dbReference type="InParanoid" id="Q5B9H6"/>
<keyword evidence="4" id="KW-1185">Reference proteome</keyword>
<organism evidence="3 4">
    <name type="scientific">Emericella nidulans (strain FGSC A4 / ATCC 38163 / CBS 112.46 / NRRL 194 / M139)</name>
    <name type="common">Aspergillus nidulans</name>
    <dbReference type="NCBI Taxonomy" id="227321"/>
    <lineage>
        <taxon>Eukaryota</taxon>
        <taxon>Fungi</taxon>
        <taxon>Dikarya</taxon>
        <taxon>Ascomycota</taxon>
        <taxon>Pezizomycotina</taxon>
        <taxon>Eurotiomycetes</taxon>
        <taxon>Eurotiomycetidae</taxon>
        <taxon>Eurotiales</taxon>
        <taxon>Aspergillaceae</taxon>
        <taxon>Aspergillus</taxon>
        <taxon>Aspergillus subgen. Nidulantes</taxon>
    </lineage>
</organism>
<dbReference type="KEGG" id="ani:ANIA_02804"/>
<accession>C8VJJ3</accession>
<dbReference type="Proteomes" id="UP000000560">
    <property type="component" value="Chromosome VI"/>
</dbReference>
<feature type="domain" description="Glycoside hydrolase 35 catalytic" evidence="1">
    <location>
        <begin position="14"/>
        <end position="169"/>
    </location>
</feature>
<gene>
    <name evidence="3" type="ORF">ANIA_02804</name>
</gene>
<dbReference type="InterPro" id="IPR031330">
    <property type="entry name" value="Gly_Hdrlase_35_cat"/>
</dbReference>
<dbReference type="InterPro" id="IPR040719">
    <property type="entry name" value="DUF5597"/>
</dbReference>
<name>Q5B9H6_EMENI</name>
<dbReference type="HOGENOM" id="CLU_027430_0_0_1"/>
<evidence type="ECO:0000313" key="4">
    <source>
        <dbReference type="Proteomes" id="UP000000560"/>
    </source>
</evidence>
<dbReference type="InterPro" id="IPR017853">
    <property type="entry name" value="GH"/>
</dbReference>
<dbReference type="Gene3D" id="2.60.220.20">
    <property type="entry name" value="putative beta-Galactosidase from caulobacter crescentus"/>
    <property type="match status" value="1"/>
</dbReference>
<dbReference type="eggNOG" id="ENOG502QUR4">
    <property type="taxonomic scope" value="Eukaryota"/>
</dbReference>
<dbReference type="OrthoDB" id="1657402at2759"/>
<dbReference type="GeneID" id="2874560"/>
<dbReference type="OMA" id="QRMGFFF"/>
<dbReference type="EMBL" id="BN001306">
    <property type="protein sequence ID" value="CBF83980.1"/>
    <property type="molecule type" value="Genomic_DNA"/>
</dbReference>
<accession>Q5B9H6</accession>
<dbReference type="Gene3D" id="3.20.20.80">
    <property type="entry name" value="Glycosidases"/>
    <property type="match status" value="1"/>
</dbReference>
<reference evidence="4" key="1">
    <citation type="journal article" date="2005" name="Nature">
        <title>Sequencing of Aspergillus nidulans and comparative analysis with A. fumigatus and A. oryzae.</title>
        <authorList>
            <person name="Galagan J.E."/>
            <person name="Calvo S.E."/>
            <person name="Cuomo C."/>
            <person name="Ma L.J."/>
            <person name="Wortman J.R."/>
            <person name="Batzoglou S."/>
            <person name="Lee S.I."/>
            <person name="Basturkmen M."/>
            <person name="Spevak C.C."/>
            <person name="Clutterbuck J."/>
            <person name="Kapitonov V."/>
            <person name="Jurka J."/>
            <person name="Scazzocchio C."/>
            <person name="Farman M."/>
            <person name="Butler J."/>
            <person name="Purcell S."/>
            <person name="Harris S."/>
            <person name="Braus G.H."/>
            <person name="Draht O."/>
            <person name="Busch S."/>
            <person name="D'Enfert C."/>
            <person name="Bouchier C."/>
            <person name="Goldman G.H."/>
            <person name="Bell-Pedersen D."/>
            <person name="Griffiths-Jones S."/>
            <person name="Doonan J.H."/>
            <person name="Yu J."/>
            <person name="Vienken K."/>
            <person name="Pain A."/>
            <person name="Freitag M."/>
            <person name="Selker E.U."/>
            <person name="Archer D.B."/>
            <person name="Penalva M.A."/>
            <person name="Oakley B.R."/>
            <person name="Momany M."/>
            <person name="Tanaka T."/>
            <person name="Kumagai T."/>
            <person name="Asai K."/>
            <person name="Machida M."/>
            <person name="Nierman W.C."/>
            <person name="Denning D.W."/>
            <person name="Caddick M."/>
            <person name="Hynes M."/>
            <person name="Paoletti M."/>
            <person name="Fischer R."/>
            <person name="Miller B."/>
            <person name="Dyer P."/>
            <person name="Sachs M.S."/>
            <person name="Osmani S.A."/>
            <person name="Birren B.W."/>
        </authorList>
    </citation>
    <scope>NUCLEOTIDE SEQUENCE [LARGE SCALE GENOMIC DNA]</scope>
    <source>
        <strain evidence="4">FGSC A4 / ATCC 38163 / CBS 112.46 / NRRL 194 / M139</strain>
    </source>
</reference>
<evidence type="ECO:0000313" key="3">
    <source>
        <dbReference type="EMBL" id="CBF83980.1"/>
    </source>
</evidence>
<evidence type="ECO:0000259" key="2">
    <source>
        <dbReference type="Pfam" id="PF18120"/>
    </source>
</evidence>